<feature type="domain" description="Peptidase S8/S53" evidence="15">
    <location>
        <begin position="15"/>
        <end position="456"/>
    </location>
</feature>
<evidence type="ECO:0000256" key="12">
    <source>
        <dbReference type="ARBA" id="ARBA00023242"/>
    </source>
</evidence>
<evidence type="ECO:0000259" key="17">
    <source>
        <dbReference type="Pfam" id="PF17766"/>
    </source>
</evidence>
<keyword evidence="8 14" id="KW-0378">Hydrolase</keyword>
<dbReference type="Pfam" id="PF00082">
    <property type="entry name" value="Peptidase_S8"/>
    <property type="match status" value="1"/>
</dbReference>
<dbReference type="OrthoDB" id="4803627at2759"/>
<evidence type="ECO:0000313" key="19">
    <source>
        <dbReference type="Proteomes" id="UP000195402"/>
    </source>
</evidence>
<dbReference type="InterPro" id="IPR041469">
    <property type="entry name" value="Subtilisin-like_FN3"/>
</dbReference>
<reference evidence="18 19" key="1">
    <citation type="journal article" date="2017" name="Mol. Plant">
        <title>The Genome of Medicinal Plant Macleaya cordata Provides New Insights into Benzylisoquinoline Alkaloids Metabolism.</title>
        <authorList>
            <person name="Liu X."/>
            <person name="Liu Y."/>
            <person name="Huang P."/>
            <person name="Ma Y."/>
            <person name="Qing Z."/>
            <person name="Tang Q."/>
            <person name="Cao H."/>
            <person name="Cheng P."/>
            <person name="Zheng Y."/>
            <person name="Yuan Z."/>
            <person name="Zhou Y."/>
            <person name="Liu J."/>
            <person name="Tang Z."/>
            <person name="Zhuo Y."/>
            <person name="Zhang Y."/>
            <person name="Yu L."/>
            <person name="Huang J."/>
            <person name="Yang P."/>
            <person name="Peng Q."/>
            <person name="Zhang J."/>
            <person name="Jiang W."/>
            <person name="Zhang Z."/>
            <person name="Lin K."/>
            <person name="Ro D.K."/>
            <person name="Chen X."/>
            <person name="Xiong X."/>
            <person name="Shang Y."/>
            <person name="Huang S."/>
            <person name="Zeng J."/>
        </authorList>
    </citation>
    <scope>NUCLEOTIDE SEQUENCE [LARGE SCALE GENOMIC DNA]</scope>
    <source>
        <strain evidence="19">cv. BLH2017</strain>
        <tissue evidence="18">Root</tissue>
    </source>
</reference>
<dbReference type="GO" id="GO:0003723">
    <property type="term" value="F:RNA binding"/>
    <property type="evidence" value="ECO:0007669"/>
    <property type="project" value="UniProtKB-KW"/>
</dbReference>
<dbReference type="PANTHER" id="PTHR10795">
    <property type="entry name" value="PROPROTEIN CONVERTASE SUBTILISIN/KEXIN"/>
    <property type="match status" value="1"/>
</dbReference>
<dbReference type="OMA" id="YKVCTPT"/>
<dbReference type="InterPro" id="IPR034197">
    <property type="entry name" value="Peptidases_S8_3"/>
</dbReference>
<evidence type="ECO:0000256" key="2">
    <source>
        <dbReference type="ARBA" id="ARBA00007337"/>
    </source>
</evidence>
<comment type="subcellular location">
    <subcellularLocation>
        <location evidence="1">Nucleus</location>
        <location evidence="1">Nucleolus</location>
    </subcellularLocation>
</comment>
<dbReference type="InterPro" id="IPR023828">
    <property type="entry name" value="Peptidase_S8_Ser-AS"/>
</dbReference>
<sequence>MGFSETVKRVPTAESDVIVGVIDSGIWPESASFSDDGFGPPPKKWKGVCEGGKNFTCNNKLIGARFYPKREEDESARDTIGHGTHTASTAAGNIVKGASFFELAKGNARGGVPSARIAVYKVCGRGGCAAADILAAFDDAIADGVDLLSLSLGSLRSVDFDQDPIAIGSFHALQNGILTSNSAGNSGPKPQTVVSNAPWLLTVAASSTDRRLMDKVVLGNGKTTLGNGVNSFNLNGTKFPVLYGENVSRRCTIDRARLCDEFCVDRSLVKGKIVVCDKATRGEEPFFNDAIGTIMVDDSPRSDVSLIYPFPATQLSKTTGLIVKSYIYATKNPVATILKTESIKDSEAPVVVSFSSRGPNRIVPDIIKPDISAPGVDILAAFSPMGVTSGVAGDNRSANYSILSGTSMSCPHATGAAAYVKTFHPDWSPSAIKSALMTTATTMNATKNPDGEFAYGSGHIDPVKAANPGLVYEALKDDYVKLLCDIGYDSSRVKLIANSSCPESGTKGTARDLNYPSMGAFVGDGKPINLNFTRTITNVGSSNSTYKATVTSDGRIKVTVKPDVLSFKSLNEKKSFVVNVVGDGLQLDDTATGSLVWSDGVHSVRSPIVAYTNFLLLFLPSLKPFHISIPASSKTLALLGFSSIAKNEAVNPKAYPLADAQLTITIHDLIQQAANYKQLKKGANEATKTLNRGISEFVVMAADTEPLEILLHLPLLAEDKNVPYVFVPSKEALGRACGVTRPVIACSVTSNEGSQLKSQILQLKDAIEKLLI</sequence>
<dbReference type="STRING" id="56857.A0A200R4Y6"/>
<dbReference type="GO" id="GO:0004252">
    <property type="term" value="F:serine-type endopeptidase activity"/>
    <property type="evidence" value="ECO:0007669"/>
    <property type="project" value="UniProtKB-UniRule"/>
</dbReference>
<keyword evidence="4" id="KW-0507">mRNA processing</keyword>
<evidence type="ECO:0000256" key="6">
    <source>
        <dbReference type="ARBA" id="ARBA00022728"/>
    </source>
</evidence>
<keyword evidence="5 14" id="KW-0645">Protease</keyword>
<dbReference type="FunFam" id="3.30.1330.30:FF:000002">
    <property type="entry name" value="NHP2-like protein 1 homolog"/>
    <property type="match status" value="1"/>
</dbReference>
<organism evidence="18 19">
    <name type="scientific">Macleaya cordata</name>
    <name type="common">Five-seeded plume-poppy</name>
    <name type="synonym">Bocconia cordata</name>
    <dbReference type="NCBI Taxonomy" id="56857"/>
    <lineage>
        <taxon>Eukaryota</taxon>
        <taxon>Viridiplantae</taxon>
        <taxon>Streptophyta</taxon>
        <taxon>Embryophyta</taxon>
        <taxon>Tracheophyta</taxon>
        <taxon>Spermatophyta</taxon>
        <taxon>Magnoliopsida</taxon>
        <taxon>Ranunculales</taxon>
        <taxon>Papaveraceae</taxon>
        <taxon>Papaveroideae</taxon>
        <taxon>Macleaya</taxon>
    </lineage>
</organism>
<dbReference type="Pfam" id="PF17766">
    <property type="entry name" value="fn3_6"/>
    <property type="match status" value="1"/>
</dbReference>
<dbReference type="SUPFAM" id="SSF55315">
    <property type="entry name" value="L30e-like"/>
    <property type="match status" value="1"/>
</dbReference>
<dbReference type="InterPro" id="IPR036852">
    <property type="entry name" value="Peptidase_S8/S53_dom_sf"/>
</dbReference>
<name>A0A200R4Y6_MACCD</name>
<evidence type="ECO:0000313" key="18">
    <source>
        <dbReference type="EMBL" id="OVA17758.1"/>
    </source>
</evidence>
<keyword evidence="9 14" id="KW-0720">Serine protease</keyword>
<dbReference type="InterPro" id="IPR045051">
    <property type="entry name" value="SBT"/>
</dbReference>
<evidence type="ECO:0000256" key="13">
    <source>
        <dbReference type="ARBA" id="ARBA00023274"/>
    </source>
</evidence>
<comment type="similarity">
    <text evidence="3 14">Belongs to the peptidase S8 family.</text>
</comment>
<dbReference type="InterPro" id="IPR004038">
    <property type="entry name" value="Ribosomal_eL8/eL30/eS12/Gad45"/>
</dbReference>
<feature type="domain" description="Subtilisin-like protease fibronectin type-III" evidence="17">
    <location>
        <begin position="512"/>
        <end position="609"/>
    </location>
</feature>
<dbReference type="SUPFAM" id="SSF52743">
    <property type="entry name" value="Subtilisin-like"/>
    <property type="match status" value="1"/>
</dbReference>
<evidence type="ECO:0000259" key="15">
    <source>
        <dbReference type="Pfam" id="PF00082"/>
    </source>
</evidence>
<dbReference type="PROSITE" id="PS51892">
    <property type="entry name" value="SUBTILASE"/>
    <property type="match status" value="1"/>
</dbReference>
<proteinExistence type="inferred from homology"/>
<dbReference type="PROSITE" id="PS01082">
    <property type="entry name" value="RIBOSOMAL_L7AE"/>
    <property type="match status" value="1"/>
</dbReference>
<feature type="domain" description="Ribosomal protein eL8/eL30/eS12/Gadd45" evidence="16">
    <location>
        <begin position="666"/>
        <end position="755"/>
    </location>
</feature>
<evidence type="ECO:0000256" key="14">
    <source>
        <dbReference type="PROSITE-ProRule" id="PRU01240"/>
    </source>
</evidence>
<dbReference type="CDD" id="cd21104">
    <property type="entry name" value="SNU13"/>
    <property type="match status" value="1"/>
</dbReference>
<dbReference type="AlphaFoldDB" id="A0A200R4Y6"/>
<keyword evidence="6" id="KW-0747">Spliceosome</keyword>
<dbReference type="PRINTS" id="PR00883">
    <property type="entry name" value="NUCLEARHMG"/>
</dbReference>
<dbReference type="FunCoup" id="A0A200R4Y6">
    <property type="interactions" value="58"/>
</dbReference>
<evidence type="ECO:0000256" key="4">
    <source>
        <dbReference type="ARBA" id="ARBA00022664"/>
    </source>
</evidence>
<dbReference type="InParanoid" id="A0A200R4Y6"/>
<keyword evidence="10" id="KW-0694">RNA-binding</keyword>
<dbReference type="GO" id="GO:0006397">
    <property type="term" value="P:mRNA processing"/>
    <property type="evidence" value="ECO:0007669"/>
    <property type="project" value="UniProtKB-KW"/>
</dbReference>
<accession>A0A200R4Y6</accession>
<evidence type="ECO:0000256" key="9">
    <source>
        <dbReference type="ARBA" id="ARBA00022825"/>
    </source>
</evidence>
<dbReference type="GO" id="GO:0005681">
    <property type="term" value="C:spliceosomal complex"/>
    <property type="evidence" value="ECO:0007669"/>
    <property type="project" value="UniProtKB-KW"/>
</dbReference>
<dbReference type="GO" id="GO:0042254">
    <property type="term" value="P:ribosome biogenesis"/>
    <property type="evidence" value="ECO:0007669"/>
    <property type="project" value="InterPro"/>
</dbReference>
<dbReference type="InterPro" id="IPR004037">
    <property type="entry name" value="Ribosomal_eL8-like_CS"/>
</dbReference>
<dbReference type="PROSITE" id="PS00138">
    <property type="entry name" value="SUBTILASE_SER"/>
    <property type="match status" value="1"/>
</dbReference>
<protein>
    <submittedName>
        <fullName evidence="18">Peptidase S8/S53 domain</fullName>
    </submittedName>
</protein>
<dbReference type="Proteomes" id="UP000195402">
    <property type="component" value="Unassembled WGS sequence"/>
</dbReference>
<keyword evidence="19" id="KW-1185">Reference proteome</keyword>
<dbReference type="FunFam" id="3.40.50.200:FF:000006">
    <property type="entry name" value="Subtilisin-like protease SBT1.5"/>
    <property type="match status" value="1"/>
</dbReference>
<feature type="active site" description="Charge relay system" evidence="14">
    <location>
        <position position="407"/>
    </location>
</feature>
<evidence type="ECO:0000256" key="1">
    <source>
        <dbReference type="ARBA" id="ARBA00004604"/>
    </source>
</evidence>
<dbReference type="Gene3D" id="3.40.50.200">
    <property type="entry name" value="Peptidase S8/S53 domain"/>
    <property type="match status" value="1"/>
</dbReference>
<dbReference type="GO" id="GO:0005730">
    <property type="term" value="C:nucleolus"/>
    <property type="evidence" value="ECO:0007669"/>
    <property type="project" value="UniProtKB-SubCell"/>
</dbReference>
<evidence type="ECO:0000256" key="7">
    <source>
        <dbReference type="ARBA" id="ARBA00022729"/>
    </source>
</evidence>
<dbReference type="GO" id="GO:0006508">
    <property type="term" value="P:proteolysis"/>
    <property type="evidence" value="ECO:0007669"/>
    <property type="project" value="UniProtKB-KW"/>
</dbReference>
<dbReference type="Gene3D" id="3.30.1330.30">
    <property type="match status" value="1"/>
</dbReference>
<feature type="active site" description="Charge relay system" evidence="14">
    <location>
        <position position="23"/>
    </location>
</feature>
<comment type="caution">
    <text evidence="18">The sequence shown here is derived from an EMBL/GenBank/DDBJ whole genome shotgun (WGS) entry which is preliminary data.</text>
</comment>
<keyword evidence="11" id="KW-0508">mRNA splicing</keyword>
<evidence type="ECO:0000256" key="10">
    <source>
        <dbReference type="ARBA" id="ARBA00022884"/>
    </source>
</evidence>
<evidence type="ECO:0000256" key="8">
    <source>
        <dbReference type="ARBA" id="ARBA00022801"/>
    </source>
</evidence>
<keyword evidence="13" id="KW-0687">Ribonucleoprotein</keyword>
<dbReference type="Gene3D" id="2.60.40.2310">
    <property type="match status" value="1"/>
</dbReference>
<dbReference type="InterPro" id="IPR000209">
    <property type="entry name" value="Peptidase_S8/S53_dom"/>
</dbReference>
<dbReference type="PRINTS" id="PR00881">
    <property type="entry name" value="L7ARS6FAMILY"/>
</dbReference>
<keyword evidence="12" id="KW-0539">Nucleus</keyword>
<evidence type="ECO:0000256" key="11">
    <source>
        <dbReference type="ARBA" id="ARBA00023187"/>
    </source>
</evidence>
<dbReference type="Gene3D" id="3.50.30.30">
    <property type="match status" value="1"/>
</dbReference>
<dbReference type="GO" id="GO:0008380">
    <property type="term" value="P:RNA splicing"/>
    <property type="evidence" value="ECO:0007669"/>
    <property type="project" value="UniProtKB-KW"/>
</dbReference>
<evidence type="ECO:0000259" key="16">
    <source>
        <dbReference type="Pfam" id="PF01248"/>
    </source>
</evidence>
<feature type="active site" description="Charge relay system" evidence="14">
    <location>
        <position position="82"/>
    </location>
</feature>
<dbReference type="CDD" id="cd04852">
    <property type="entry name" value="Peptidases_S8_3"/>
    <property type="match status" value="1"/>
</dbReference>
<dbReference type="InterPro" id="IPR029064">
    <property type="entry name" value="Ribosomal_eL30-like_sf"/>
</dbReference>
<keyword evidence="7" id="KW-0732">Signal</keyword>
<gene>
    <name evidence="18" type="ORF">BVC80_1835g136</name>
</gene>
<evidence type="ECO:0000256" key="3">
    <source>
        <dbReference type="ARBA" id="ARBA00011073"/>
    </source>
</evidence>
<dbReference type="EMBL" id="MVGT01000437">
    <property type="protein sequence ID" value="OVA17758.1"/>
    <property type="molecule type" value="Genomic_DNA"/>
</dbReference>
<comment type="similarity">
    <text evidence="2">Belongs to the eukaryotic ribosomal protein eL8 family.</text>
</comment>
<dbReference type="InterPro" id="IPR002415">
    <property type="entry name" value="H/ACA_rnp_Nhp2-like"/>
</dbReference>
<dbReference type="Pfam" id="PF01248">
    <property type="entry name" value="Ribosomal_L7Ae"/>
    <property type="match status" value="1"/>
</dbReference>
<evidence type="ECO:0000256" key="5">
    <source>
        <dbReference type="ARBA" id="ARBA00022670"/>
    </source>
</evidence>
<dbReference type="InterPro" id="IPR018492">
    <property type="entry name" value="Ribosomal_eL8/Nhp2"/>
</dbReference>
<dbReference type="CDD" id="cd02120">
    <property type="entry name" value="PA_subtilisin_like"/>
    <property type="match status" value="1"/>
</dbReference>